<dbReference type="Pfam" id="PF00635">
    <property type="entry name" value="Motile_Sperm"/>
    <property type="match status" value="1"/>
</dbReference>
<feature type="compositionally biased region" description="Low complexity" evidence="6">
    <location>
        <begin position="112"/>
        <end position="126"/>
    </location>
</feature>
<dbReference type="KEGG" id="yli:2910975"/>
<dbReference type="InterPro" id="IPR016763">
    <property type="entry name" value="VAP"/>
</dbReference>
<dbReference type="GO" id="GO:0005789">
    <property type="term" value="C:endoplasmic reticulum membrane"/>
    <property type="evidence" value="ECO:0007669"/>
    <property type="project" value="InterPro"/>
</dbReference>
<accession>A0A1H6PV37</accession>
<dbReference type="Proteomes" id="UP000182444">
    <property type="component" value="Chromosome 1D"/>
</dbReference>
<dbReference type="VEuPathDB" id="FungiDB:YALI0_D05181g"/>
<comment type="similarity">
    <text evidence="2">Belongs to the VAMP-associated protein (VAP) (TC 9.B.17) family.</text>
</comment>
<dbReference type="AlphaFoldDB" id="A0A1H6PV37"/>
<evidence type="ECO:0000313" key="12">
    <source>
        <dbReference type="Proteomes" id="UP000256601"/>
    </source>
</evidence>
<dbReference type="PANTHER" id="PTHR10809:SF6">
    <property type="entry name" value="AT11025P-RELATED"/>
    <property type="match status" value="1"/>
</dbReference>
<gene>
    <name evidence="10" type="ORF">B0I71DRAFT_127964</name>
    <name evidence="9" type="ORF">YALI1_D06736g</name>
</gene>
<keyword evidence="3 7" id="KW-0812">Transmembrane</keyword>
<dbReference type="InterPro" id="IPR000535">
    <property type="entry name" value="MSP_dom"/>
</dbReference>
<dbReference type="Proteomes" id="UP000256601">
    <property type="component" value="Unassembled WGS sequence"/>
</dbReference>
<dbReference type="PROSITE" id="PS50202">
    <property type="entry name" value="MSP"/>
    <property type="match status" value="1"/>
</dbReference>
<sequence>MEITPDSIEFSAPFTTRSTRFMTLENKSPTTLAFKIKTTAPNTYSVRPNCSIIYPGECQSVAVHHQGFTEEPDHDYECKDKFMVLWAPVLNLSKLEELDNKEGDTSNAPKTISASPSDNSISSNRSSASSTLLAMIDDISGYWRRLEEESYDVINKKKIKVLAHVFSKTHDGVQLSSASSAATVKEAGVLSPNTNLSRRKTKRETLKDVKESLKEVKSTTPMMDNNGNGTTPQMTPFIAPPSASFQTQFPPRSISHPQLSAFTSPYAGVSGSSPRPEDQLLEVNQRLAILMAELDELKRKPQEGNETASRNVTTQIHPQSLNQPQATTHPTANSQLQTNVLASLNNPSVGILAFLCFALVLFSLNASKMGVLIGLAQTSLMAAIVYFVAQNQLQKA</sequence>
<feature type="transmembrane region" description="Helical" evidence="7">
    <location>
        <begin position="371"/>
        <end position="389"/>
    </location>
</feature>
<dbReference type="Gene3D" id="2.60.40.10">
    <property type="entry name" value="Immunoglobulins"/>
    <property type="match status" value="1"/>
</dbReference>
<evidence type="ECO:0000256" key="2">
    <source>
        <dbReference type="ARBA" id="ARBA00008932"/>
    </source>
</evidence>
<feature type="region of interest" description="Disordered" evidence="6">
    <location>
        <begin position="100"/>
        <end position="126"/>
    </location>
</feature>
<evidence type="ECO:0000256" key="4">
    <source>
        <dbReference type="ARBA" id="ARBA00022989"/>
    </source>
</evidence>
<evidence type="ECO:0000313" key="11">
    <source>
        <dbReference type="Proteomes" id="UP000182444"/>
    </source>
</evidence>
<name>A0A1H6PV37_YARLL</name>
<dbReference type="VEuPathDB" id="FungiDB:YALI1_D06736g"/>
<evidence type="ECO:0000256" key="3">
    <source>
        <dbReference type="ARBA" id="ARBA00022692"/>
    </source>
</evidence>
<reference evidence="9 11" key="1">
    <citation type="journal article" date="2016" name="PLoS ONE">
        <title>Sequence Assembly of Yarrowia lipolytica Strain W29/CLIB89 Shows Transposable Element Diversity.</title>
        <authorList>
            <person name="Magnan C."/>
            <person name="Yu J."/>
            <person name="Chang I."/>
            <person name="Jahn E."/>
            <person name="Kanomata Y."/>
            <person name="Wu J."/>
            <person name="Zeller M."/>
            <person name="Oakes M."/>
            <person name="Baldi P."/>
            <person name="Sandmeyer S."/>
        </authorList>
    </citation>
    <scope>NUCLEOTIDE SEQUENCE [LARGE SCALE GENOMIC DNA]</scope>
    <source>
        <strain evidence="9">CLIB89</strain>
        <strain evidence="11">CLIB89(W29)</strain>
    </source>
</reference>
<evidence type="ECO:0000256" key="1">
    <source>
        <dbReference type="ARBA" id="ARBA00004211"/>
    </source>
</evidence>
<evidence type="ECO:0000256" key="6">
    <source>
        <dbReference type="SAM" id="MobiDB-lite"/>
    </source>
</evidence>
<feature type="transmembrane region" description="Helical" evidence="7">
    <location>
        <begin position="344"/>
        <end position="364"/>
    </location>
</feature>
<dbReference type="GO" id="GO:0090158">
    <property type="term" value="P:endoplasmic reticulum membrane organization"/>
    <property type="evidence" value="ECO:0007669"/>
    <property type="project" value="TreeGrafter"/>
</dbReference>
<dbReference type="GeneID" id="2910975"/>
<organism evidence="9 11">
    <name type="scientific">Yarrowia lipolytica</name>
    <name type="common">Candida lipolytica</name>
    <dbReference type="NCBI Taxonomy" id="4952"/>
    <lineage>
        <taxon>Eukaryota</taxon>
        <taxon>Fungi</taxon>
        <taxon>Dikarya</taxon>
        <taxon>Ascomycota</taxon>
        <taxon>Saccharomycotina</taxon>
        <taxon>Dipodascomycetes</taxon>
        <taxon>Dipodascales</taxon>
        <taxon>Dipodascales incertae sedis</taxon>
        <taxon>Yarrowia</taxon>
    </lineage>
</organism>
<dbReference type="SUPFAM" id="SSF49354">
    <property type="entry name" value="PapD-like"/>
    <property type="match status" value="1"/>
</dbReference>
<dbReference type="InterPro" id="IPR013783">
    <property type="entry name" value="Ig-like_fold"/>
</dbReference>
<evidence type="ECO:0000256" key="5">
    <source>
        <dbReference type="ARBA" id="ARBA00023136"/>
    </source>
</evidence>
<evidence type="ECO:0000256" key="7">
    <source>
        <dbReference type="SAM" id="Phobius"/>
    </source>
</evidence>
<comment type="subcellular location">
    <subcellularLocation>
        <location evidence="1">Membrane</location>
        <topology evidence="1">Single-pass type IV membrane protein</topology>
    </subcellularLocation>
</comment>
<keyword evidence="5 7" id="KW-0472">Membrane</keyword>
<dbReference type="RefSeq" id="XP_502434.2">
    <property type="nucleotide sequence ID" value="XM_502434.2"/>
</dbReference>
<dbReference type="GO" id="GO:0005886">
    <property type="term" value="C:plasma membrane"/>
    <property type="evidence" value="ECO:0007669"/>
    <property type="project" value="TreeGrafter"/>
</dbReference>
<dbReference type="InterPro" id="IPR008962">
    <property type="entry name" value="PapD-like_sf"/>
</dbReference>
<dbReference type="GO" id="GO:0033149">
    <property type="term" value="F:FFAT motif binding"/>
    <property type="evidence" value="ECO:0007669"/>
    <property type="project" value="TreeGrafter"/>
</dbReference>
<evidence type="ECO:0000259" key="8">
    <source>
        <dbReference type="PROSITE" id="PS50202"/>
    </source>
</evidence>
<evidence type="ECO:0000313" key="9">
    <source>
        <dbReference type="EMBL" id="AOW03610.1"/>
    </source>
</evidence>
<dbReference type="GO" id="GO:0061817">
    <property type="term" value="P:endoplasmic reticulum-plasma membrane tethering"/>
    <property type="evidence" value="ECO:0007669"/>
    <property type="project" value="TreeGrafter"/>
</dbReference>
<dbReference type="OrthoDB" id="264603at2759"/>
<dbReference type="PANTHER" id="PTHR10809">
    <property type="entry name" value="VESICLE-ASSOCIATED MEMBRANE PROTEIN-ASSOCIATED PROTEIN"/>
    <property type="match status" value="1"/>
</dbReference>
<dbReference type="EMBL" id="CP017556">
    <property type="protein sequence ID" value="AOW03610.1"/>
    <property type="molecule type" value="Genomic_DNA"/>
</dbReference>
<feature type="domain" description="MSP" evidence="8">
    <location>
        <begin position="1"/>
        <end position="117"/>
    </location>
</feature>
<keyword evidence="4 7" id="KW-1133">Transmembrane helix</keyword>
<evidence type="ECO:0000313" key="10">
    <source>
        <dbReference type="EMBL" id="RDW28175.1"/>
    </source>
</evidence>
<dbReference type="eggNOG" id="KOG0439">
    <property type="taxonomic scope" value="Eukaryota"/>
</dbReference>
<dbReference type="EMBL" id="KZ858955">
    <property type="protein sequence ID" value="RDW28175.1"/>
    <property type="molecule type" value="Genomic_DNA"/>
</dbReference>
<proteinExistence type="inferred from homology"/>
<protein>
    <recommendedName>
        <fullName evidence="8">MSP domain-containing protein</fullName>
    </recommendedName>
</protein>
<reference evidence="10 12" key="2">
    <citation type="submission" date="2018-07" db="EMBL/GenBank/DDBJ databases">
        <title>Draft Genome Assemblies for Five Robust Yarrowia lipolytica Strains Exhibiting High Lipid Production and Pentose Sugar Utilization and Sugar Alcohol Secretion from Undetoxified Lignocellulosic Biomass Hydrolysates.</title>
        <authorList>
            <consortium name="DOE Joint Genome Institute"/>
            <person name="Walker C."/>
            <person name="Ryu S."/>
            <person name="Na H."/>
            <person name="Zane M."/>
            <person name="LaButti K."/>
            <person name="Lipzen A."/>
            <person name="Haridas S."/>
            <person name="Barry K."/>
            <person name="Grigoriev I.V."/>
            <person name="Quarterman J."/>
            <person name="Slininger P."/>
            <person name="Dien B."/>
            <person name="Trinh C.T."/>
        </authorList>
    </citation>
    <scope>NUCLEOTIDE SEQUENCE [LARGE SCALE GENOMIC DNA]</scope>
    <source>
        <strain evidence="10 12">YB392</strain>
    </source>
</reference>